<dbReference type="GO" id="GO:0006779">
    <property type="term" value="P:porphyrin-containing compound biosynthetic process"/>
    <property type="evidence" value="ECO:0007669"/>
    <property type="project" value="InterPro"/>
</dbReference>
<dbReference type="PANTHER" id="PTHR13932:SF5">
    <property type="entry name" value="RADICAL S-ADENOSYL METHIONINE DOMAIN-CONTAINING PROTEIN 1, MITOCHONDRIAL"/>
    <property type="match status" value="1"/>
</dbReference>
<dbReference type="InterPro" id="IPR058240">
    <property type="entry name" value="rSAM_sf"/>
</dbReference>
<dbReference type="Gene3D" id="3.30.750.200">
    <property type="match status" value="1"/>
</dbReference>
<dbReference type="InterPro" id="IPR010723">
    <property type="entry name" value="HemN_C"/>
</dbReference>
<dbReference type="InterPro" id="IPR006638">
    <property type="entry name" value="Elp3/MiaA/NifB-like_rSAM"/>
</dbReference>
<protein>
    <recommendedName>
        <fullName evidence="2">Radical SAM core domain-containing protein</fullName>
    </recommendedName>
</protein>
<organism evidence="3">
    <name type="scientific">marine metagenome</name>
    <dbReference type="NCBI Taxonomy" id="408172"/>
    <lineage>
        <taxon>unclassified sequences</taxon>
        <taxon>metagenomes</taxon>
        <taxon>ecological metagenomes</taxon>
    </lineage>
</organism>
<dbReference type="GO" id="GO:0051539">
    <property type="term" value="F:4 iron, 4 sulfur cluster binding"/>
    <property type="evidence" value="ECO:0007669"/>
    <property type="project" value="InterPro"/>
</dbReference>
<dbReference type="PROSITE" id="PS51918">
    <property type="entry name" value="RADICAL_SAM"/>
    <property type="match status" value="1"/>
</dbReference>
<reference evidence="3" key="1">
    <citation type="submission" date="2018-05" db="EMBL/GenBank/DDBJ databases">
        <authorList>
            <person name="Lanie J.A."/>
            <person name="Ng W.-L."/>
            <person name="Kazmierczak K.M."/>
            <person name="Andrzejewski T.M."/>
            <person name="Davidsen T.M."/>
            <person name="Wayne K.J."/>
            <person name="Tettelin H."/>
            <person name="Glass J.I."/>
            <person name="Rusch D."/>
            <person name="Podicherti R."/>
            <person name="Tsui H.-C.T."/>
            <person name="Winkler M.E."/>
        </authorList>
    </citation>
    <scope>NUCLEOTIDE SEQUENCE</scope>
</reference>
<dbReference type="NCBIfam" id="TIGR00539">
    <property type="entry name" value="hemN_rel"/>
    <property type="match status" value="1"/>
</dbReference>
<dbReference type="GO" id="GO:0005737">
    <property type="term" value="C:cytoplasm"/>
    <property type="evidence" value="ECO:0007669"/>
    <property type="project" value="InterPro"/>
</dbReference>
<feature type="domain" description="Radical SAM core" evidence="2">
    <location>
        <begin position="1"/>
        <end position="186"/>
    </location>
</feature>
<sequence length="329" mass="36535">MADGSSVDSVHFGGGTPSLLLPEEVGRLVAACRDSFNLASGTEISLEANPESLTIERLAGYRQAGITRLSMGAQSFLNEELARLDRAHTASDAERVFRTARSEGFDNLSLDLMMWLPGQTLVEWQTSVDAALALAPDHVSLYLLELYSSAPLQAQMARQAWSRVPDDDAADMYLDAMERFEGAGYHQYEISNVARPGKRSQHNLKYWTDGAWIGFGCGAHSTRGNLRWHNVSSVDEYVVKAQNGVEIRADQRMRSVEECWSDALIMGLRLVDGVDLDIVETRYEIDVIGQYGSALRPFLDVGVLVEENRRLRLTRQGMLVANEIMSVFV</sequence>
<dbReference type="GO" id="GO:0004109">
    <property type="term" value="F:coproporphyrinogen oxidase activity"/>
    <property type="evidence" value="ECO:0007669"/>
    <property type="project" value="InterPro"/>
</dbReference>
<evidence type="ECO:0000313" key="3">
    <source>
        <dbReference type="EMBL" id="SVA07593.1"/>
    </source>
</evidence>
<dbReference type="SMART" id="SM00729">
    <property type="entry name" value="Elp3"/>
    <property type="match status" value="1"/>
</dbReference>
<dbReference type="InterPro" id="IPR004559">
    <property type="entry name" value="HemW-like"/>
</dbReference>
<gene>
    <name evidence="3" type="ORF">METZ01_LOCUS60447</name>
</gene>
<evidence type="ECO:0000256" key="1">
    <source>
        <dbReference type="ARBA" id="ARBA00006100"/>
    </source>
</evidence>
<accession>A0A381T1R1</accession>
<dbReference type="Pfam" id="PF06969">
    <property type="entry name" value="HemN_C"/>
    <property type="match status" value="1"/>
</dbReference>
<dbReference type="PANTHER" id="PTHR13932">
    <property type="entry name" value="COPROPORPHYRINIGEN III OXIDASE"/>
    <property type="match status" value="1"/>
</dbReference>
<dbReference type="InterPro" id="IPR007197">
    <property type="entry name" value="rSAM"/>
</dbReference>
<dbReference type="EMBL" id="UINC01003586">
    <property type="protein sequence ID" value="SVA07593.1"/>
    <property type="molecule type" value="Genomic_DNA"/>
</dbReference>
<evidence type="ECO:0000259" key="2">
    <source>
        <dbReference type="PROSITE" id="PS51918"/>
    </source>
</evidence>
<dbReference type="InterPro" id="IPR034505">
    <property type="entry name" value="Coproporphyrinogen-III_oxidase"/>
</dbReference>
<name>A0A381T1R1_9ZZZZ</name>
<proteinExistence type="inferred from homology"/>
<dbReference type="Pfam" id="PF04055">
    <property type="entry name" value="Radical_SAM"/>
    <property type="match status" value="1"/>
</dbReference>
<comment type="similarity">
    <text evidence="1">Belongs to the anaerobic coproporphyrinogen-III oxidase family. HemW subfamily.</text>
</comment>
<dbReference type="SUPFAM" id="SSF102114">
    <property type="entry name" value="Radical SAM enzymes"/>
    <property type="match status" value="1"/>
</dbReference>
<dbReference type="AlphaFoldDB" id="A0A381T1R1"/>